<evidence type="ECO:0000313" key="5">
    <source>
        <dbReference type="Proteomes" id="UP000094043"/>
    </source>
</evidence>
<dbReference type="Pfam" id="PF03881">
    <property type="entry name" value="Fructosamin_kin"/>
    <property type="match status" value="1"/>
</dbReference>
<name>A0AAJ8JRG9_9TREE</name>
<dbReference type="EMBL" id="CP143785">
    <property type="protein sequence ID" value="WVN87089.1"/>
    <property type="molecule type" value="Genomic_DNA"/>
</dbReference>
<comment type="catalytic activity">
    <reaction evidence="2">
        <text>N(6)-D-ribulosyl-L-lysyl-[protein] + ATP = N(6)-(3-O-phospho-D-ribulosyl)-L-lysyl-[protein] + ADP + H(+)</text>
        <dbReference type="Rhea" id="RHEA:48432"/>
        <dbReference type="Rhea" id="RHEA-COMP:12103"/>
        <dbReference type="Rhea" id="RHEA-COMP:12104"/>
        <dbReference type="ChEBI" id="CHEBI:15378"/>
        <dbReference type="ChEBI" id="CHEBI:30616"/>
        <dbReference type="ChEBI" id="CHEBI:90418"/>
        <dbReference type="ChEBI" id="CHEBI:90420"/>
        <dbReference type="ChEBI" id="CHEBI:456216"/>
        <dbReference type="EC" id="2.7.1.172"/>
    </reaction>
    <physiologicalReaction direction="left-to-right" evidence="2">
        <dbReference type="Rhea" id="RHEA:48433"/>
    </physiologicalReaction>
</comment>
<dbReference type="Proteomes" id="UP000094043">
    <property type="component" value="Chromosome 2"/>
</dbReference>
<sequence>MASISPIAAKMFVEAGMPVSELSPAANVITHMPTGHQYFTKTQQDVKQMRGEIAGLLAMSVTSKDLVPKLLGFEVDSTGKQATMVSQYFDLSSAKEEHIQRDLGRKVANMHSIPPTGTEGYSGDYGFAVPTHCGATEQDNTWETNWEVFFRDRRLGYLIRKIDDKQLTDLWEELRAKAVPLLLGSFHPPPQPVILHGDLWSGNAGYDKITCQAVIFDPASYYGHNEADLGITRMFGGFSQKFYDEYHQIHPRSEPYYQQRQKLYELYHHLNHIHLFGGSYTSGTVHLMRGLIDWAERQ</sequence>
<organism evidence="4 5">
    <name type="scientific">Cryptococcus depauperatus CBS 7841</name>
    <dbReference type="NCBI Taxonomy" id="1295531"/>
    <lineage>
        <taxon>Eukaryota</taxon>
        <taxon>Fungi</taxon>
        <taxon>Dikarya</taxon>
        <taxon>Basidiomycota</taxon>
        <taxon>Agaricomycotina</taxon>
        <taxon>Tremellomycetes</taxon>
        <taxon>Tremellales</taxon>
        <taxon>Cryptococcaceae</taxon>
        <taxon>Cryptococcus</taxon>
    </lineage>
</organism>
<keyword evidence="3" id="KW-0808">Transferase</keyword>
<dbReference type="InterPro" id="IPR011009">
    <property type="entry name" value="Kinase-like_dom_sf"/>
</dbReference>
<evidence type="ECO:0000256" key="2">
    <source>
        <dbReference type="ARBA" id="ARBA00048655"/>
    </source>
</evidence>
<accession>A0AAJ8JRG9</accession>
<dbReference type="KEGG" id="cdep:91086477"/>
<gene>
    <name evidence="4" type="ORF">L203_102265</name>
</gene>
<reference evidence="4" key="1">
    <citation type="submission" date="2016-06" db="EMBL/GenBank/DDBJ databases">
        <authorList>
            <person name="Cuomo C."/>
            <person name="Litvintseva A."/>
            <person name="Heitman J."/>
            <person name="Chen Y."/>
            <person name="Sun S."/>
            <person name="Springer D."/>
            <person name="Dromer F."/>
            <person name="Young S."/>
            <person name="Zeng Q."/>
            <person name="Chapman S."/>
            <person name="Gujja S."/>
            <person name="Saif S."/>
            <person name="Birren B."/>
        </authorList>
    </citation>
    <scope>NUCLEOTIDE SEQUENCE</scope>
    <source>
        <strain evidence="4">CBS 7841</strain>
    </source>
</reference>
<dbReference type="PANTHER" id="PTHR12149:SF8">
    <property type="entry name" value="PROTEIN-RIBULOSAMINE 3-KINASE"/>
    <property type="match status" value="1"/>
</dbReference>
<keyword evidence="5" id="KW-1185">Reference proteome</keyword>
<dbReference type="PANTHER" id="PTHR12149">
    <property type="entry name" value="FRUCTOSAMINE 3 KINASE-RELATED PROTEIN"/>
    <property type="match status" value="1"/>
</dbReference>
<dbReference type="InterPro" id="IPR016477">
    <property type="entry name" value="Fructo-/Ketosamine-3-kinase"/>
</dbReference>
<dbReference type="PIRSF" id="PIRSF006221">
    <property type="entry name" value="Ketosamine-3-kinase"/>
    <property type="match status" value="1"/>
</dbReference>
<dbReference type="GeneID" id="91086477"/>
<reference evidence="4" key="2">
    <citation type="journal article" date="2022" name="Elife">
        <title>Obligate sexual reproduction of a homothallic fungus closely related to the Cryptococcus pathogenic species complex.</title>
        <authorList>
            <person name="Passer A.R."/>
            <person name="Clancey S.A."/>
            <person name="Shea T."/>
            <person name="David-Palma M."/>
            <person name="Averette A.F."/>
            <person name="Boekhout T."/>
            <person name="Porcel B.M."/>
            <person name="Nowrousian M."/>
            <person name="Cuomo C.A."/>
            <person name="Sun S."/>
            <person name="Heitman J."/>
            <person name="Coelho M.A."/>
        </authorList>
    </citation>
    <scope>NUCLEOTIDE SEQUENCE</scope>
    <source>
        <strain evidence="4">CBS 7841</strain>
    </source>
</reference>
<reference evidence="4" key="3">
    <citation type="submission" date="2024-01" db="EMBL/GenBank/DDBJ databases">
        <authorList>
            <person name="Coelho M.A."/>
            <person name="David-Palma M."/>
            <person name="Shea T."/>
            <person name="Sun S."/>
            <person name="Cuomo C.A."/>
            <person name="Heitman J."/>
        </authorList>
    </citation>
    <scope>NUCLEOTIDE SEQUENCE</scope>
    <source>
        <strain evidence="4">CBS 7841</strain>
    </source>
</reference>
<dbReference type="RefSeq" id="XP_066067789.1">
    <property type="nucleotide sequence ID" value="XM_066211692.1"/>
</dbReference>
<proteinExistence type="inferred from homology"/>
<evidence type="ECO:0000313" key="4">
    <source>
        <dbReference type="EMBL" id="WVN87089.1"/>
    </source>
</evidence>
<dbReference type="SUPFAM" id="SSF56112">
    <property type="entry name" value="Protein kinase-like (PK-like)"/>
    <property type="match status" value="1"/>
</dbReference>
<dbReference type="EC" id="2.7.1.172" evidence="1"/>
<comment type="similarity">
    <text evidence="3">Belongs to the fructosamine kinase family.</text>
</comment>
<evidence type="ECO:0000256" key="1">
    <source>
        <dbReference type="ARBA" id="ARBA00011961"/>
    </source>
</evidence>
<dbReference type="AlphaFoldDB" id="A0AAJ8JRG9"/>
<dbReference type="GO" id="GO:0016301">
    <property type="term" value="F:kinase activity"/>
    <property type="evidence" value="ECO:0007669"/>
    <property type="project" value="UniProtKB-UniRule"/>
</dbReference>
<dbReference type="Gene3D" id="3.90.1200.10">
    <property type="match status" value="1"/>
</dbReference>
<evidence type="ECO:0000256" key="3">
    <source>
        <dbReference type="PIRNR" id="PIRNR006221"/>
    </source>
</evidence>
<dbReference type="GO" id="GO:0102193">
    <property type="term" value="F:protein-ribulosamine 3-kinase activity"/>
    <property type="evidence" value="ECO:0007669"/>
    <property type="project" value="UniProtKB-EC"/>
</dbReference>
<protein>
    <recommendedName>
        <fullName evidence="1">protein-ribulosamine 3-kinase</fullName>
        <ecNumber evidence="1">2.7.1.172</ecNumber>
    </recommendedName>
</protein>
<keyword evidence="3" id="KW-0418">Kinase</keyword>